<evidence type="ECO:0000256" key="1">
    <source>
        <dbReference type="ARBA" id="ARBA00007198"/>
    </source>
</evidence>
<dbReference type="EC" id="1.20.4.1" evidence="4"/>
<organism evidence="5 6">
    <name type="scientific">Endozoicomonas euniceicola</name>
    <dbReference type="NCBI Taxonomy" id="1234143"/>
    <lineage>
        <taxon>Bacteria</taxon>
        <taxon>Pseudomonadati</taxon>
        <taxon>Pseudomonadota</taxon>
        <taxon>Gammaproteobacteria</taxon>
        <taxon>Oceanospirillales</taxon>
        <taxon>Endozoicomonadaceae</taxon>
        <taxon>Endozoicomonas</taxon>
    </lineage>
</organism>
<keyword evidence="6" id="KW-1185">Reference proteome</keyword>
<sequence>MAVTLYHNPRCSKSRQTLALLEEQGVSPDIVLYLETPPDEATLKILLEQLGLTARELLRKGEQEYKDNNLKNPQLDDQALIQAMLKYPKLIERPIVVNKGQARIGRPPESVLEIL</sequence>
<proteinExistence type="inferred from homology"/>
<dbReference type="Pfam" id="PF03960">
    <property type="entry name" value="ArsC"/>
    <property type="match status" value="1"/>
</dbReference>
<dbReference type="PANTHER" id="PTHR30041:SF4">
    <property type="entry name" value="ARSENATE REDUCTASE"/>
    <property type="match status" value="1"/>
</dbReference>
<dbReference type="CDD" id="cd03034">
    <property type="entry name" value="ArsC_ArsC"/>
    <property type="match status" value="1"/>
</dbReference>
<gene>
    <name evidence="5" type="primary">arsC</name>
    <name evidence="5" type="ORF">NX720_02580</name>
</gene>
<evidence type="ECO:0000256" key="2">
    <source>
        <dbReference type="ARBA" id="ARBA00023002"/>
    </source>
</evidence>
<dbReference type="Proteomes" id="UP001163255">
    <property type="component" value="Chromosome"/>
</dbReference>
<comment type="similarity">
    <text evidence="1 3 4">Belongs to the ArsC family.</text>
</comment>
<comment type="catalytic activity">
    <reaction evidence="4">
        <text>[glutaredoxin]-dithiol + arsenate + glutathione + H(+) = glutathionyl-S-S-[glutaredoxin] + arsenite + H2O</text>
        <dbReference type="Rhea" id="RHEA:22016"/>
        <dbReference type="Rhea" id="RHEA-COMP:10729"/>
        <dbReference type="Rhea" id="RHEA-COMP:17668"/>
        <dbReference type="ChEBI" id="CHEBI:15377"/>
        <dbReference type="ChEBI" id="CHEBI:15378"/>
        <dbReference type="ChEBI" id="CHEBI:29242"/>
        <dbReference type="ChEBI" id="CHEBI:29950"/>
        <dbReference type="ChEBI" id="CHEBI:48597"/>
        <dbReference type="ChEBI" id="CHEBI:57925"/>
        <dbReference type="ChEBI" id="CHEBI:146199"/>
        <dbReference type="EC" id="1.20.4.1"/>
    </reaction>
</comment>
<dbReference type="PANTHER" id="PTHR30041">
    <property type="entry name" value="ARSENATE REDUCTASE"/>
    <property type="match status" value="1"/>
</dbReference>
<dbReference type="InterPro" id="IPR036249">
    <property type="entry name" value="Thioredoxin-like_sf"/>
</dbReference>
<keyword evidence="2 4" id="KW-0560">Oxidoreductase</keyword>
<accession>A0ABY6GXQ7</accession>
<evidence type="ECO:0000313" key="5">
    <source>
        <dbReference type="EMBL" id="UYM16831.1"/>
    </source>
</evidence>
<reference evidence="5" key="1">
    <citation type="submission" date="2022-10" db="EMBL/GenBank/DDBJ databases">
        <title>Completed Genome Sequence of two octocoral isolated bacterium, Endozoicomonas euniceicola EF212T and Endozoicomonas gorgoniicola PS125T.</title>
        <authorList>
            <person name="Chiou Y.-J."/>
            <person name="Chen Y.-H."/>
        </authorList>
    </citation>
    <scope>NUCLEOTIDE SEQUENCE</scope>
    <source>
        <strain evidence="5">EF212</strain>
    </source>
</reference>
<protein>
    <recommendedName>
        <fullName evidence="4">Arsenate reductase</fullName>
        <ecNumber evidence="4">1.20.4.1</ecNumber>
    </recommendedName>
</protein>
<dbReference type="PROSITE" id="PS51353">
    <property type="entry name" value="ARSC"/>
    <property type="match status" value="1"/>
</dbReference>
<evidence type="ECO:0000313" key="6">
    <source>
        <dbReference type="Proteomes" id="UP001163255"/>
    </source>
</evidence>
<dbReference type="InterPro" id="IPR006659">
    <property type="entry name" value="Arsenate_reductase"/>
</dbReference>
<dbReference type="EMBL" id="CP103300">
    <property type="protein sequence ID" value="UYM16831.1"/>
    <property type="molecule type" value="Genomic_DNA"/>
</dbReference>
<evidence type="ECO:0000256" key="3">
    <source>
        <dbReference type="PROSITE-ProRule" id="PRU01282"/>
    </source>
</evidence>
<dbReference type="SUPFAM" id="SSF52833">
    <property type="entry name" value="Thioredoxin-like"/>
    <property type="match status" value="1"/>
</dbReference>
<name>A0ABY6GXQ7_9GAMM</name>
<dbReference type="NCBIfam" id="TIGR00014">
    <property type="entry name" value="arsC"/>
    <property type="match status" value="1"/>
</dbReference>
<dbReference type="InterPro" id="IPR006660">
    <property type="entry name" value="Arsenate_reductase-like"/>
</dbReference>
<dbReference type="GO" id="GO:0008794">
    <property type="term" value="F:arsenate reductase (glutaredoxin) activity"/>
    <property type="evidence" value="ECO:0007669"/>
    <property type="project" value="UniProtKB-EC"/>
</dbReference>
<dbReference type="Gene3D" id="3.40.30.10">
    <property type="entry name" value="Glutaredoxin"/>
    <property type="match status" value="1"/>
</dbReference>
<dbReference type="RefSeq" id="WP_262599194.1">
    <property type="nucleotide sequence ID" value="NZ_CP103300.1"/>
</dbReference>
<evidence type="ECO:0000256" key="4">
    <source>
        <dbReference type="RuleBase" id="RU362029"/>
    </source>
</evidence>